<organism evidence="2 3">
    <name type="scientific">Nonomuraea rhodomycinica</name>
    <dbReference type="NCBI Taxonomy" id="1712872"/>
    <lineage>
        <taxon>Bacteria</taxon>
        <taxon>Bacillati</taxon>
        <taxon>Actinomycetota</taxon>
        <taxon>Actinomycetes</taxon>
        <taxon>Streptosporangiales</taxon>
        <taxon>Streptosporangiaceae</taxon>
        <taxon>Nonomuraea</taxon>
    </lineage>
</organism>
<feature type="transmembrane region" description="Helical" evidence="1">
    <location>
        <begin position="9"/>
        <end position="36"/>
    </location>
</feature>
<keyword evidence="3" id="KW-1185">Reference proteome</keyword>
<evidence type="ECO:0000313" key="3">
    <source>
        <dbReference type="Proteomes" id="UP000546126"/>
    </source>
</evidence>
<evidence type="ECO:0000313" key="2">
    <source>
        <dbReference type="EMBL" id="NUW43626.1"/>
    </source>
</evidence>
<dbReference type="RefSeq" id="WP_175603159.1">
    <property type="nucleotide sequence ID" value="NZ_JABWGO010000007.1"/>
</dbReference>
<dbReference type="EMBL" id="JABWGO010000007">
    <property type="protein sequence ID" value="NUW43626.1"/>
    <property type="molecule type" value="Genomic_DNA"/>
</dbReference>
<dbReference type="AlphaFoldDB" id="A0A7Y6IT65"/>
<proteinExistence type="predicted"/>
<gene>
    <name evidence="2" type="ORF">HT134_26350</name>
</gene>
<reference evidence="2 3" key="1">
    <citation type="submission" date="2020-06" db="EMBL/GenBank/DDBJ databases">
        <authorList>
            <person name="Chanama M."/>
        </authorList>
    </citation>
    <scope>NUCLEOTIDE SEQUENCE [LARGE SCALE GENOMIC DNA]</scope>
    <source>
        <strain evidence="2 3">TBRC6557</strain>
    </source>
</reference>
<keyword evidence="1" id="KW-0472">Membrane</keyword>
<sequence>MGPGRSARVFAIAVTVLTVLSSGYFTVSGLLAPGILVPGGDAAAPRAFAAYMAARSIVLLGGLALFAALRAWRPLALVLALNAGVQSVDTVIGATRHEVAQTLGPACFVLLLGAAAWSLARAPLPRHAV</sequence>
<keyword evidence="1" id="KW-1133">Transmembrane helix</keyword>
<comment type="caution">
    <text evidence="2">The sequence shown here is derived from an EMBL/GenBank/DDBJ whole genome shotgun (WGS) entry which is preliminary data.</text>
</comment>
<evidence type="ECO:0000256" key="1">
    <source>
        <dbReference type="SAM" id="Phobius"/>
    </source>
</evidence>
<dbReference type="Proteomes" id="UP000546126">
    <property type="component" value="Unassembled WGS sequence"/>
</dbReference>
<evidence type="ECO:0008006" key="4">
    <source>
        <dbReference type="Google" id="ProtNLM"/>
    </source>
</evidence>
<feature type="transmembrane region" description="Helical" evidence="1">
    <location>
        <begin position="48"/>
        <end position="68"/>
    </location>
</feature>
<name>A0A7Y6IT65_9ACTN</name>
<accession>A0A7Y6IT65</accession>
<keyword evidence="1" id="KW-0812">Transmembrane</keyword>
<protein>
    <recommendedName>
        <fullName evidence="4">DUF4267 domain-containing protein</fullName>
    </recommendedName>
</protein>